<dbReference type="RefSeq" id="WP_315574436.1">
    <property type="nucleotide sequence ID" value="NZ_JARDXH010000001.1"/>
</dbReference>
<comment type="caution">
    <text evidence="1">The sequence shown here is derived from an EMBL/GenBank/DDBJ whole genome shotgun (WGS) entry which is preliminary data.</text>
</comment>
<proteinExistence type="predicted"/>
<organism evidence="1 2">
    <name type="scientific">Aquirufa regiilacus</name>
    <dbReference type="NCBI Taxonomy" id="3024868"/>
    <lineage>
        <taxon>Bacteria</taxon>
        <taxon>Pseudomonadati</taxon>
        <taxon>Bacteroidota</taxon>
        <taxon>Cytophagia</taxon>
        <taxon>Cytophagales</taxon>
        <taxon>Flectobacillaceae</taxon>
        <taxon>Aquirufa</taxon>
    </lineage>
</organism>
<protein>
    <submittedName>
        <fullName evidence="1">Uncharacterized protein</fullName>
    </submittedName>
</protein>
<dbReference type="EMBL" id="JAVNWW010000004">
    <property type="protein sequence ID" value="MDU0809250.1"/>
    <property type="molecule type" value="Genomic_DNA"/>
</dbReference>
<name>A0ABU3TTU2_9BACT</name>
<keyword evidence="2" id="KW-1185">Reference proteome</keyword>
<gene>
    <name evidence="1" type="ORF">PQG45_09410</name>
</gene>
<sequence length="59" mass="6720">MASTQAKPIGQKEDEYNRIVTAMKKIPAQLKKLKMEKGTNLVVSRDSKIQHIKPEDIKL</sequence>
<reference evidence="1 2" key="1">
    <citation type="submission" date="2023-09" db="EMBL/GenBank/DDBJ databases">
        <title>Aquirufa genomes.</title>
        <authorList>
            <person name="Pitt A."/>
        </authorList>
    </citation>
    <scope>NUCLEOTIDE SEQUENCE [LARGE SCALE GENOMIC DNA]</scope>
    <source>
        <strain evidence="1 2">LEOWEIH-7C</strain>
    </source>
</reference>
<evidence type="ECO:0000313" key="2">
    <source>
        <dbReference type="Proteomes" id="UP001249959"/>
    </source>
</evidence>
<accession>A0ABU3TTU2</accession>
<evidence type="ECO:0000313" key="1">
    <source>
        <dbReference type="EMBL" id="MDU0809250.1"/>
    </source>
</evidence>
<dbReference type="Proteomes" id="UP001249959">
    <property type="component" value="Unassembled WGS sequence"/>
</dbReference>